<dbReference type="SUPFAM" id="SSF55781">
    <property type="entry name" value="GAF domain-like"/>
    <property type="match status" value="1"/>
</dbReference>
<dbReference type="EMBL" id="BATC01000073">
    <property type="protein sequence ID" value="GAD60423.1"/>
    <property type="molecule type" value="Genomic_DNA"/>
</dbReference>
<dbReference type="SUPFAM" id="SSF47384">
    <property type="entry name" value="Homodimeric domain of signal transducing histidine kinase"/>
    <property type="match status" value="1"/>
</dbReference>
<comment type="caution">
    <text evidence="8">The sequence shown here is derived from an EMBL/GenBank/DDBJ whole genome shotgun (WGS) entry which is preliminary data.</text>
</comment>
<dbReference type="InterPro" id="IPR000014">
    <property type="entry name" value="PAS"/>
</dbReference>
<dbReference type="Gene3D" id="3.30.450.40">
    <property type="match status" value="1"/>
</dbReference>
<evidence type="ECO:0000256" key="3">
    <source>
        <dbReference type="ARBA" id="ARBA00022553"/>
    </source>
</evidence>
<dbReference type="PROSITE" id="PS50113">
    <property type="entry name" value="PAC"/>
    <property type="match status" value="2"/>
</dbReference>
<name>A0A8E0NDJ3_9CAUL</name>
<dbReference type="Pfam" id="PF08447">
    <property type="entry name" value="PAS_3"/>
    <property type="match status" value="2"/>
</dbReference>
<dbReference type="InterPro" id="IPR052162">
    <property type="entry name" value="Sensor_kinase/Photoreceptor"/>
</dbReference>
<feature type="domain" description="PAS" evidence="6">
    <location>
        <begin position="289"/>
        <end position="359"/>
    </location>
</feature>
<protein>
    <recommendedName>
        <fullName evidence="2">histidine kinase</fullName>
        <ecNumber evidence="2">2.7.13.3</ecNumber>
    </recommendedName>
</protein>
<dbReference type="AlphaFoldDB" id="A0A8E0NDJ3"/>
<evidence type="ECO:0000256" key="1">
    <source>
        <dbReference type="ARBA" id="ARBA00000085"/>
    </source>
</evidence>
<evidence type="ECO:0000256" key="2">
    <source>
        <dbReference type="ARBA" id="ARBA00012438"/>
    </source>
</evidence>
<dbReference type="CDD" id="cd00082">
    <property type="entry name" value="HisKA"/>
    <property type="match status" value="1"/>
</dbReference>
<dbReference type="Gene3D" id="3.30.450.20">
    <property type="entry name" value="PAS domain"/>
    <property type="match status" value="3"/>
</dbReference>
<dbReference type="PANTHER" id="PTHR43304">
    <property type="entry name" value="PHYTOCHROME-LIKE PROTEIN CPH1"/>
    <property type="match status" value="1"/>
</dbReference>
<evidence type="ECO:0000259" key="7">
    <source>
        <dbReference type="PROSITE" id="PS50113"/>
    </source>
</evidence>
<dbReference type="InterPro" id="IPR001610">
    <property type="entry name" value="PAC"/>
</dbReference>
<dbReference type="Gene3D" id="2.10.70.100">
    <property type="match status" value="1"/>
</dbReference>
<evidence type="ECO:0000313" key="9">
    <source>
        <dbReference type="Proteomes" id="UP000016569"/>
    </source>
</evidence>
<accession>A0A8E0NDJ3</accession>
<organism evidence="8 9">
    <name type="scientific">Brevundimonas abyssalis TAR-001</name>
    <dbReference type="NCBI Taxonomy" id="1391729"/>
    <lineage>
        <taxon>Bacteria</taxon>
        <taxon>Pseudomonadati</taxon>
        <taxon>Pseudomonadota</taxon>
        <taxon>Alphaproteobacteria</taxon>
        <taxon>Caulobacterales</taxon>
        <taxon>Caulobacteraceae</taxon>
        <taxon>Brevundimonas</taxon>
    </lineage>
</organism>
<keyword evidence="4" id="KW-0808">Transferase</keyword>
<dbReference type="NCBIfam" id="TIGR00229">
    <property type="entry name" value="sensory_box"/>
    <property type="match status" value="3"/>
</dbReference>
<dbReference type="CDD" id="cd00130">
    <property type="entry name" value="PAS"/>
    <property type="match status" value="3"/>
</dbReference>
<dbReference type="PROSITE" id="PS50112">
    <property type="entry name" value="PAS"/>
    <property type="match status" value="2"/>
</dbReference>
<dbReference type="OrthoDB" id="9801651at2"/>
<evidence type="ECO:0000256" key="4">
    <source>
        <dbReference type="ARBA" id="ARBA00022679"/>
    </source>
</evidence>
<evidence type="ECO:0000313" key="8">
    <source>
        <dbReference type="EMBL" id="GAD60423.1"/>
    </source>
</evidence>
<dbReference type="SMART" id="SM00086">
    <property type="entry name" value="PAC"/>
    <property type="match status" value="3"/>
</dbReference>
<keyword evidence="9" id="KW-1185">Reference proteome</keyword>
<dbReference type="EC" id="2.7.13.3" evidence="2"/>
<evidence type="ECO:0000256" key="5">
    <source>
        <dbReference type="ARBA" id="ARBA00022777"/>
    </source>
</evidence>
<dbReference type="Pfam" id="PF01590">
    <property type="entry name" value="GAF"/>
    <property type="match status" value="1"/>
</dbReference>
<proteinExistence type="predicted"/>
<dbReference type="InterPro" id="IPR035965">
    <property type="entry name" value="PAS-like_dom_sf"/>
</dbReference>
<dbReference type="Proteomes" id="UP000016569">
    <property type="component" value="Unassembled WGS sequence"/>
</dbReference>
<dbReference type="InterPro" id="IPR000700">
    <property type="entry name" value="PAS-assoc_C"/>
</dbReference>
<dbReference type="Pfam" id="PF08448">
    <property type="entry name" value="PAS_4"/>
    <property type="match status" value="1"/>
</dbReference>
<comment type="catalytic activity">
    <reaction evidence="1">
        <text>ATP + protein L-histidine = ADP + protein N-phospho-L-histidine.</text>
        <dbReference type="EC" id="2.7.13.3"/>
    </reaction>
</comment>
<dbReference type="InterPro" id="IPR036097">
    <property type="entry name" value="HisK_dim/P_sf"/>
</dbReference>
<dbReference type="Gene3D" id="1.10.287.130">
    <property type="match status" value="1"/>
</dbReference>
<dbReference type="InterPro" id="IPR003661">
    <property type="entry name" value="HisK_dim/P_dom"/>
</dbReference>
<dbReference type="RefSeq" id="WP_021698517.1">
    <property type="nucleotide sequence ID" value="NZ_BATC01000073.1"/>
</dbReference>
<dbReference type="Pfam" id="PF00512">
    <property type="entry name" value="HisKA"/>
    <property type="match status" value="1"/>
</dbReference>
<dbReference type="InterPro" id="IPR013656">
    <property type="entry name" value="PAS_4"/>
</dbReference>
<reference evidence="9" key="1">
    <citation type="journal article" date="2013" name="Genome Announc.">
        <title>Draft Genome Sequence of the Dimorphic Prosthecate Bacterium Brevundimonas abyssalis TAR-001T.</title>
        <authorList>
            <person name="Tsubouchi T."/>
            <person name="Nishi S."/>
            <person name="Usui K."/>
            <person name="Shimane Y."/>
            <person name="Takaki Y."/>
            <person name="Maruyama T."/>
            <person name="Hatada Y."/>
        </authorList>
    </citation>
    <scope>NUCLEOTIDE SEQUENCE [LARGE SCALE GENOMIC DNA]</scope>
    <source>
        <strain evidence="9">TAR-001</strain>
    </source>
</reference>
<sequence length="642" mass="71887">MSDGDSHTKQAETGEASPFDRLTSLAATLFEAPAALVSITDGHRLRFRSRLGIDVAEVDRETAFTPHAVELGQGGVLVVEDASLDPRFENSPHVAGDGCVRFYAGAVITTRDGRNVGALCVLDDKPRPRPDEAKLKALRSMAQLAADMLEKREEALSARESLEMLDMAEAVSGVGHWRVDALTGELKWSEQVYHVHGVDPDSFELTVANALALYHPDDRAEAEAKVRGSLETGEPYAFKLRIVRPDGEVRLVQSQAVTQSDAQGRVTALFGVYQDITDREEALNRARRNENRYRLLADNISDVITRVKADGSSNYISPAVERVIGWSPMEMAGKKAQDFLLEEDRPIFLNALAEVLKTGEPRRVQYRAQHRNGEIRWAENNMQRVQNSRGEHEVVCCIRTIDDRKALEDELVQTLEKSRRQGSRYRLLAENMADVICRVRPDGTCPYLSPAGEQILGLSREEMIGRKAQDFLVEADRPRLLRVLAEVHRTGKSATLEYRVQPKGGEPVWVEGSFRKVAEDDPEGELIAVIREIGPRKVLEAELTAAKDRAEAAAKAKSEFLANMSHELRTPLTSVVASPDCWARAGRWATRSGAMWSGSRRAARPCWRSSTTFWTTPSWRRGRWSWTRTGSTRWPWPRRAWS</sequence>
<evidence type="ECO:0000259" key="6">
    <source>
        <dbReference type="PROSITE" id="PS50112"/>
    </source>
</evidence>
<dbReference type="InterPro" id="IPR003018">
    <property type="entry name" value="GAF"/>
</dbReference>
<dbReference type="GO" id="GO:0000155">
    <property type="term" value="F:phosphorelay sensor kinase activity"/>
    <property type="evidence" value="ECO:0007669"/>
    <property type="project" value="InterPro"/>
</dbReference>
<dbReference type="SMART" id="SM00091">
    <property type="entry name" value="PAS"/>
    <property type="match status" value="3"/>
</dbReference>
<feature type="domain" description="PAS" evidence="6">
    <location>
        <begin position="421"/>
        <end position="491"/>
    </location>
</feature>
<gene>
    <name evidence="8" type="ORF">MBEBAB_2673</name>
</gene>
<feature type="domain" description="PAC" evidence="7">
    <location>
        <begin position="362"/>
        <end position="413"/>
    </location>
</feature>
<keyword evidence="5" id="KW-0418">Kinase</keyword>
<dbReference type="PANTHER" id="PTHR43304:SF1">
    <property type="entry name" value="PAC DOMAIN-CONTAINING PROTEIN"/>
    <property type="match status" value="1"/>
</dbReference>
<dbReference type="SUPFAM" id="SSF55785">
    <property type="entry name" value="PYP-like sensor domain (PAS domain)"/>
    <property type="match status" value="3"/>
</dbReference>
<feature type="domain" description="PAC" evidence="7">
    <location>
        <begin position="236"/>
        <end position="288"/>
    </location>
</feature>
<dbReference type="InterPro" id="IPR013655">
    <property type="entry name" value="PAS_fold_3"/>
</dbReference>
<keyword evidence="3" id="KW-0597">Phosphoprotein</keyword>
<dbReference type="InterPro" id="IPR029016">
    <property type="entry name" value="GAF-like_dom_sf"/>
</dbReference>